<dbReference type="PANTHER" id="PTHR12147">
    <property type="entry name" value="METALLOPEPTIDASE M28 FAMILY MEMBER"/>
    <property type="match status" value="1"/>
</dbReference>
<dbReference type="GO" id="GO:0008235">
    <property type="term" value="F:metalloexopeptidase activity"/>
    <property type="evidence" value="ECO:0007669"/>
    <property type="project" value="InterPro"/>
</dbReference>
<dbReference type="InterPro" id="IPR045175">
    <property type="entry name" value="M28_fam"/>
</dbReference>
<dbReference type="AlphaFoldDB" id="A0A5C7F3S0"/>
<dbReference type="SUPFAM" id="SSF53187">
    <property type="entry name" value="Zn-dependent exopeptidases"/>
    <property type="match status" value="1"/>
</dbReference>
<proteinExistence type="predicted"/>
<dbReference type="RefSeq" id="WP_147803885.1">
    <property type="nucleotide sequence ID" value="NZ_CP144914.1"/>
</dbReference>
<accession>A0A5C7F3S0</accession>
<dbReference type="OrthoDB" id="9762302at2"/>
<reference evidence="2 3" key="1">
    <citation type="submission" date="2024-01" db="EMBL/GenBank/DDBJ databases">
        <title>Complete Genome Sequence of Alkalicoccus halolimnae BZ-SZ-XJ29T, a Moderately Halophilic Bacterium Isolated from a Salt Lake.</title>
        <authorList>
            <person name="Zhao B."/>
        </authorList>
    </citation>
    <scope>NUCLEOTIDE SEQUENCE [LARGE SCALE GENOMIC DNA]</scope>
    <source>
        <strain evidence="2 3">BZ-SZ-XJ29</strain>
    </source>
</reference>
<dbReference type="EMBL" id="CP144914">
    <property type="protein sequence ID" value="WWD80404.1"/>
    <property type="molecule type" value="Genomic_DNA"/>
</dbReference>
<dbReference type="Proteomes" id="UP000321816">
    <property type="component" value="Chromosome"/>
</dbReference>
<dbReference type="Gene3D" id="3.40.630.10">
    <property type="entry name" value="Zn peptidases"/>
    <property type="match status" value="1"/>
</dbReference>
<dbReference type="Gene3D" id="3.50.30.30">
    <property type="match status" value="1"/>
</dbReference>
<organism evidence="2 3">
    <name type="scientific">Alkalicoccus halolimnae</name>
    <dbReference type="NCBI Taxonomy" id="1667239"/>
    <lineage>
        <taxon>Bacteria</taxon>
        <taxon>Bacillati</taxon>
        <taxon>Bacillota</taxon>
        <taxon>Bacilli</taxon>
        <taxon>Bacillales</taxon>
        <taxon>Bacillaceae</taxon>
        <taxon>Alkalicoccus</taxon>
    </lineage>
</organism>
<dbReference type="InterPro" id="IPR007484">
    <property type="entry name" value="Peptidase_M28"/>
</dbReference>
<feature type="domain" description="Peptidase M28" evidence="1">
    <location>
        <begin position="176"/>
        <end position="342"/>
    </location>
</feature>
<dbReference type="GO" id="GO:0006508">
    <property type="term" value="P:proteolysis"/>
    <property type="evidence" value="ECO:0007669"/>
    <property type="project" value="InterPro"/>
</dbReference>
<evidence type="ECO:0000313" key="2">
    <source>
        <dbReference type="EMBL" id="WWD80404.1"/>
    </source>
</evidence>
<evidence type="ECO:0000313" key="3">
    <source>
        <dbReference type="Proteomes" id="UP000321816"/>
    </source>
</evidence>
<keyword evidence="3" id="KW-1185">Reference proteome</keyword>
<sequence length="359" mass="40706">MSTLYEDWVDFAHLGPKPAGSKMNEAASQWLEDSLKQEGITSHQHRFDTTVWTLKNFEPLKMVESDQILESYPAVGSSSGNIKQGLIERSGTTNIWHMYQWPRYTVKNHVGKVIAHITARPDGPPLSQTLLETWNYPHLFVGEDTFREWEALINSGKTPTVSFQIETEITKKELINVHGIIKGTNSDLPPLVIGAHFDTMYNTIGAYDNASGTMVLLHLIKHLFDKPIERDIHYVFFNAEELLLAGSKAFVNDFYSEKDSLNIMINIEGMGRGSQVDIWSTNPNKIKNLELLKSNFDSLHQITPPLAGSDHQPFVDVGHPAMMLTVNDQEIIHSRRDVPQSEMVKNMKILYSYLEKITV</sequence>
<protein>
    <submittedName>
        <fullName evidence="2">M28 family peptidase</fullName>
    </submittedName>
</protein>
<gene>
    <name evidence="2" type="ORF">FTX54_002220</name>
</gene>
<evidence type="ECO:0000259" key="1">
    <source>
        <dbReference type="Pfam" id="PF04389"/>
    </source>
</evidence>
<dbReference type="KEGG" id="ahal:FTX54_002220"/>
<dbReference type="Pfam" id="PF04389">
    <property type="entry name" value="Peptidase_M28"/>
    <property type="match status" value="1"/>
</dbReference>
<dbReference type="PANTHER" id="PTHR12147:SF26">
    <property type="entry name" value="PEPTIDASE M28 DOMAIN-CONTAINING PROTEIN"/>
    <property type="match status" value="1"/>
</dbReference>
<name>A0A5C7F3S0_9BACI</name>